<dbReference type="InterPro" id="IPR003730">
    <property type="entry name" value="Cu_polyphenol_OxRdtase"/>
</dbReference>
<evidence type="ECO:0000256" key="9">
    <source>
        <dbReference type="ARBA" id="ARBA00049893"/>
    </source>
</evidence>
<keyword evidence="5" id="KW-0378">Hydrolase</keyword>
<accession>A0A5C7T1S5</accession>
<dbReference type="PANTHER" id="PTHR30616:SF2">
    <property type="entry name" value="PURINE NUCLEOSIDE PHOSPHORYLASE LACC1"/>
    <property type="match status" value="1"/>
</dbReference>
<evidence type="ECO:0000256" key="8">
    <source>
        <dbReference type="ARBA" id="ARBA00048968"/>
    </source>
</evidence>
<evidence type="ECO:0000256" key="4">
    <source>
        <dbReference type="ARBA" id="ARBA00022723"/>
    </source>
</evidence>
<keyword evidence="4" id="KW-0479">Metal-binding</keyword>
<comment type="catalytic activity">
    <reaction evidence="8">
        <text>adenosine + phosphate = alpha-D-ribose 1-phosphate + adenine</text>
        <dbReference type="Rhea" id="RHEA:27642"/>
        <dbReference type="ChEBI" id="CHEBI:16335"/>
        <dbReference type="ChEBI" id="CHEBI:16708"/>
        <dbReference type="ChEBI" id="CHEBI:43474"/>
        <dbReference type="ChEBI" id="CHEBI:57720"/>
        <dbReference type="EC" id="2.4.2.1"/>
    </reaction>
    <physiologicalReaction direction="left-to-right" evidence="8">
        <dbReference type="Rhea" id="RHEA:27643"/>
    </physiologicalReaction>
</comment>
<sequence length="260" mass="26851">MSLPPGYRFFAPGLLCPQWSLPPGVRAVVSTREGGASLPPWASFNLGSHVGDDARAVAANRARLGAAIGAEPVWLEQVHGCAVADADRAAGVPEADAAVARMRGRACAVMVADCLPVLFCDDDATVVAAAHAGWRGLAAGVLERTVERMGVTPGRVRAWLGPAIGPTAFEVGDEVRAAFVGADPGATAAFVAGGVPGKWLADLCALARRRLTLAGVERIDGGSVCTVADPAHFYSYRRDGTTGRFAALIWLEEGRPGAIA</sequence>
<dbReference type="GO" id="GO:0005507">
    <property type="term" value="F:copper ion binding"/>
    <property type="evidence" value="ECO:0007669"/>
    <property type="project" value="TreeGrafter"/>
</dbReference>
<evidence type="ECO:0000256" key="10">
    <source>
        <dbReference type="RuleBase" id="RU361274"/>
    </source>
</evidence>
<dbReference type="AlphaFoldDB" id="A0A5C7T1S5"/>
<evidence type="ECO:0000313" key="12">
    <source>
        <dbReference type="Proteomes" id="UP000321192"/>
    </source>
</evidence>
<dbReference type="GO" id="GO:0016787">
    <property type="term" value="F:hydrolase activity"/>
    <property type="evidence" value="ECO:0007669"/>
    <property type="project" value="UniProtKB-KW"/>
</dbReference>
<comment type="similarity">
    <text evidence="2 10">Belongs to the purine nucleoside phosphorylase YfiH/LACC1 family.</text>
</comment>
<protein>
    <recommendedName>
        <fullName evidence="10">Purine nucleoside phosphorylase</fullName>
    </recommendedName>
</protein>
<evidence type="ECO:0000256" key="1">
    <source>
        <dbReference type="ARBA" id="ARBA00000553"/>
    </source>
</evidence>
<gene>
    <name evidence="11" type="primary">pgeF</name>
    <name evidence="11" type="ORF">E6Q80_04060</name>
</gene>
<evidence type="ECO:0000256" key="3">
    <source>
        <dbReference type="ARBA" id="ARBA00022679"/>
    </source>
</evidence>
<dbReference type="Pfam" id="PF02578">
    <property type="entry name" value="Cu-oxidase_4"/>
    <property type="match status" value="1"/>
</dbReference>
<evidence type="ECO:0000256" key="7">
    <source>
        <dbReference type="ARBA" id="ARBA00047989"/>
    </source>
</evidence>
<evidence type="ECO:0000256" key="2">
    <source>
        <dbReference type="ARBA" id="ARBA00007353"/>
    </source>
</evidence>
<evidence type="ECO:0000313" key="11">
    <source>
        <dbReference type="EMBL" id="TXH89757.1"/>
    </source>
</evidence>
<dbReference type="GO" id="GO:0017061">
    <property type="term" value="F:S-methyl-5-thioadenosine phosphorylase activity"/>
    <property type="evidence" value="ECO:0007669"/>
    <property type="project" value="UniProtKB-EC"/>
</dbReference>
<comment type="caution">
    <text evidence="11">The sequence shown here is derived from an EMBL/GenBank/DDBJ whole genome shotgun (WGS) entry which is preliminary data.</text>
</comment>
<dbReference type="InterPro" id="IPR038371">
    <property type="entry name" value="Cu_polyphenol_OxRdtase_sf"/>
</dbReference>
<keyword evidence="6" id="KW-0862">Zinc</keyword>
<dbReference type="EMBL" id="SSFD01000054">
    <property type="protein sequence ID" value="TXH89757.1"/>
    <property type="molecule type" value="Genomic_DNA"/>
</dbReference>
<dbReference type="PANTHER" id="PTHR30616">
    <property type="entry name" value="UNCHARACTERIZED PROTEIN YFIH"/>
    <property type="match status" value="1"/>
</dbReference>
<comment type="catalytic activity">
    <reaction evidence="1">
        <text>inosine + phosphate = alpha-D-ribose 1-phosphate + hypoxanthine</text>
        <dbReference type="Rhea" id="RHEA:27646"/>
        <dbReference type="ChEBI" id="CHEBI:17368"/>
        <dbReference type="ChEBI" id="CHEBI:17596"/>
        <dbReference type="ChEBI" id="CHEBI:43474"/>
        <dbReference type="ChEBI" id="CHEBI:57720"/>
        <dbReference type="EC" id="2.4.2.1"/>
    </reaction>
    <physiologicalReaction direction="left-to-right" evidence="1">
        <dbReference type="Rhea" id="RHEA:27647"/>
    </physiologicalReaction>
</comment>
<dbReference type="Gene3D" id="3.60.140.10">
    <property type="entry name" value="CNF1/YfiH-like putative cysteine hydrolases"/>
    <property type="match status" value="1"/>
</dbReference>
<proteinExistence type="inferred from homology"/>
<dbReference type="InterPro" id="IPR011324">
    <property type="entry name" value="Cytotoxic_necrot_fac-like_cat"/>
</dbReference>
<organism evidence="11 12">
    <name type="scientific">Thauera aminoaromatica</name>
    <dbReference type="NCBI Taxonomy" id="164330"/>
    <lineage>
        <taxon>Bacteria</taxon>
        <taxon>Pseudomonadati</taxon>
        <taxon>Pseudomonadota</taxon>
        <taxon>Betaproteobacteria</taxon>
        <taxon>Rhodocyclales</taxon>
        <taxon>Zoogloeaceae</taxon>
        <taxon>Thauera</taxon>
    </lineage>
</organism>
<dbReference type="Proteomes" id="UP000321192">
    <property type="component" value="Unassembled WGS sequence"/>
</dbReference>
<name>A0A5C7T1S5_THASP</name>
<dbReference type="NCBIfam" id="TIGR00726">
    <property type="entry name" value="peptidoglycan editing factor PgeF"/>
    <property type="match status" value="1"/>
</dbReference>
<keyword evidence="3" id="KW-0808">Transferase</keyword>
<dbReference type="RefSeq" id="WP_276657099.1">
    <property type="nucleotide sequence ID" value="NZ_SSFD01000054.1"/>
</dbReference>
<dbReference type="CDD" id="cd16833">
    <property type="entry name" value="YfiH"/>
    <property type="match status" value="1"/>
</dbReference>
<evidence type="ECO:0000256" key="6">
    <source>
        <dbReference type="ARBA" id="ARBA00022833"/>
    </source>
</evidence>
<reference evidence="11 12" key="1">
    <citation type="submission" date="2018-09" db="EMBL/GenBank/DDBJ databases">
        <title>Metagenome Assembled Genomes from an Advanced Water Purification Facility.</title>
        <authorList>
            <person name="Stamps B.W."/>
            <person name="Spear J.R."/>
        </authorList>
    </citation>
    <scope>NUCLEOTIDE SEQUENCE [LARGE SCALE GENOMIC DNA]</scope>
    <source>
        <strain evidence="11">Bin_27_1</strain>
    </source>
</reference>
<comment type="catalytic activity">
    <reaction evidence="7">
        <text>adenosine + H2O + H(+) = inosine + NH4(+)</text>
        <dbReference type="Rhea" id="RHEA:24408"/>
        <dbReference type="ChEBI" id="CHEBI:15377"/>
        <dbReference type="ChEBI" id="CHEBI:15378"/>
        <dbReference type="ChEBI" id="CHEBI:16335"/>
        <dbReference type="ChEBI" id="CHEBI:17596"/>
        <dbReference type="ChEBI" id="CHEBI:28938"/>
        <dbReference type="EC" id="3.5.4.4"/>
    </reaction>
    <physiologicalReaction direction="left-to-right" evidence="7">
        <dbReference type="Rhea" id="RHEA:24409"/>
    </physiologicalReaction>
</comment>
<evidence type="ECO:0000256" key="5">
    <source>
        <dbReference type="ARBA" id="ARBA00022801"/>
    </source>
</evidence>
<dbReference type="SUPFAM" id="SSF64438">
    <property type="entry name" value="CNF1/YfiH-like putative cysteine hydrolases"/>
    <property type="match status" value="1"/>
</dbReference>
<comment type="catalytic activity">
    <reaction evidence="9">
        <text>S-methyl-5'-thioadenosine + phosphate = 5-(methylsulfanyl)-alpha-D-ribose 1-phosphate + adenine</text>
        <dbReference type="Rhea" id="RHEA:11852"/>
        <dbReference type="ChEBI" id="CHEBI:16708"/>
        <dbReference type="ChEBI" id="CHEBI:17509"/>
        <dbReference type="ChEBI" id="CHEBI:43474"/>
        <dbReference type="ChEBI" id="CHEBI:58533"/>
        <dbReference type="EC" id="2.4.2.28"/>
    </reaction>
    <physiologicalReaction direction="left-to-right" evidence="9">
        <dbReference type="Rhea" id="RHEA:11853"/>
    </physiologicalReaction>
</comment>